<sequence length="720" mass="80944">MANFTDLTGKFRSGSKKHLQDTTRRPRESYVCTQCKDAKLRCDRNHPCGSCVKRGTNTICNYPRTSGNVHHGNPIRNRPSVAEDRLLHLEALVSQLMENQAAAQVSNDTVLPPTAKLVTPPEASFSDTAGINHEETASTTYVGSTHWSAILEDIQELKAALASVAHGQQANDNENLPEPTSNGHELIFGSPDNYPLAQVLSQYLPPRQEVDRLLAVYFQGETFIVPFIHAYHFQRQYRAFWCEMTSVNPLWVSILFSICSIATWIKATQGVSSNEPGTTAGSNFHTAAAQCLVAGGYYQPQPLTVEALGLYAQYKNLRSLDPSREAGAILAVVVRMAHEMGYHRDPDSLGSFTVFEGEMRRRFWSTCKQMDLMVSFQLGLPSTICLENCDTKAPRNLMDSDFDEDTRVLPPSRAENEMTRLLWFIVKDRQMYAFGKVYQNALSFELKTEAEVLQLDREIQRMHEITPEVLKPRPLSESIAESPFAIMTRLYIDFIYLKSLLVLHRPYMARGNLSSTQSCVNAATRLVSQFIAVYKEMEPGGLLHMERWMLTNFTMNDFLLGVMTLCLIVHIRRKSLFKGVPSLIDAATEAEVVALLEQAIVICTEKSNLSKDAARVSSALRLVLDSTKSPNVHHANNHFPLGGNRTNMAHNSLELDPALLLRQSQESQSYLPVDQEPSFSFLDPFNFMGNEFDSMEWMTFDSQIMGEDDPLTSLSEFENH</sequence>
<dbReference type="Pfam" id="PF00172">
    <property type="entry name" value="Zn_clus"/>
    <property type="match status" value="1"/>
</dbReference>
<dbReference type="OrthoDB" id="5431381at2759"/>
<dbReference type="CDD" id="cd12148">
    <property type="entry name" value="fungal_TF_MHR"/>
    <property type="match status" value="1"/>
</dbReference>
<dbReference type="PROSITE" id="PS50048">
    <property type="entry name" value="ZN2_CY6_FUNGAL_2"/>
    <property type="match status" value="1"/>
</dbReference>
<evidence type="ECO:0000256" key="1">
    <source>
        <dbReference type="ARBA" id="ARBA00004123"/>
    </source>
</evidence>
<accession>A0A177ESZ6</accession>
<keyword evidence="3" id="KW-0805">Transcription regulation</keyword>
<dbReference type="PROSITE" id="PS00463">
    <property type="entry name" value="ZN2_CY6_FUNGAL_1"/>
    <property type="match status" value="1"/>
</dbReference>
<dbReference type="GO" id="GO:0008270">
    <property type="term" value="F:zinc ion binding"/>
    <property type="evidence" value="ECO:0007669"/>
    <property type="project" value="InterPro"/>
</dbReference>
<dbReference type="SMART" id="SM00906">
    <property type="entry name" value="Fungal_trans"/>
    <property type="match status" value="1"/>
</dbReference>
<dbReference type="SUPFAM" id="SSF57701">
    <property type="entry name" value="Zn2/Cys6 DNA-binding domain"/>
    <property type="match status" value="1"/>
</dbReference>
<dbReference type="GO" id="GO:0000981">
    <property type="term" value="F:DNA-binding transcription factor activity, RNA polymerase II-specific"/>
    <property type="evidence" value="ECO:0007669"/>
    <property type="project" value="InterPro"/>
</dbReference>
<keyword evidence="6" id="KW-0539">Nucleus</keyword>
<dbReference type="CDD" id="cd00067">
    <property type="entry name" value="GAL4"/>
    <property type="match status" value="1"/>
</dbReference>
<dbReference type="Pfam" id="PF04082">
    <property type="entry name" value="Fungal_trans"/>
    <property type="match status" value="1"/>
</dbReference>
<dbReference type="PANTHER" id="PTHR31001:SF49">
    <property type="entry name" value="ZN(II)2CYS6 TRANSCRIPTION FACTOR (EUROFUNG)"/>
    <property type="match status" value="1"/>
</dbReference>
<gene>
    <name evidence="9" type="ORF">AYO21_11303</name>
</gene>
<dbReference type="RefSeq" id="XP_022506513.1">
    <property type="nucleotide sequence ID" value="XM_022661199.1"/>
</dbReference>
<proteinExistence type="predicted"/>
<dbReference type="GO" id="GO:0003677">
    <property type="term" value="F:DNA binding"/>
    <property type="evidence" value="ECO:0007669"/>
    <property type="project" value="UniProtKB-KW"/>
</dbReference>
<feature type="region of interest" description="Disordered" evidence="7">
    <location>
        <begin position="1"/>
        <end position="23"/>
    </location>
</feature>
<dbReference type="GO" id="GO:0005634">
    <property type="term" value="C:nucleus"/>
    <property type="evidence" value="ECO:0007669"/>
    <property type="project" value="UniProtKB-SubCell"/>
</dbReference>
<protein>
    <recommendedName>
        <fullName evidence="8">Zn(2)-C6 fungal-type domain-containing protein</fullName>
    </recommendedName>
</protein>
<dbReference type="EMBL" id="LVKK01000152">
    <property type="protein sequence ID" value="OAG34561.1"/>
    <property type="molecule type" value="Genomic_DNA"/>
</dbReference>
<dbReference type="GO" id="GO:0006351">
    <property type="term" value="P:DNA-templated transcription"/>
    <property type="evidence" value="ECO:0007669"/>
    <property type="project" value="InterPro"/>
</dbReference>
<evidence type="ECO:0000256" key="2">
    <source>
        <dbReference type="ARBA" id="ARBA00022723"/>
    </source>
</evidence>
<dbReference type="InterPro" id="IPR007219">
    <property type="entry name" value="XnlR_reg_dom"/>
</dbReference>
<evidence type="ECO:0000313" key="9">
    <source>
        <dbReference type="EMBL" id="OAG34561.1"/>
    </source>
</evidence>
<dbReference type="PANTHER" id="PTHR31001">
    <property type="entry name" value="UNCHARACTERIZED TRANSCRIPTIONAL REGULATORY PROTEIN"/>
    <property type="match status" value="1"/>
</dbReference>
<keyword evidence="5" id="KW-0804">Transcription</keyword>
<name>A0A177ESZ6_9EURO</name>
<dbReference type="SMART" id="SM00066">
    <property type="entry name" value="GAL4"/>
    <property type="match status" value="1"/>
</dbReference>
<dbReference type="InterPro" id="IPR001138">
    <property type="entry name" value="Zn2Cys6_DnaBD"/>
</dbReference>
<dbReference type="Proteomes" id="UP000077002">
    <property type="component" value="Unassembled WGS sequence"/>
</dbReference>
<keyword evidence="4" id="KW-0238">DNA-binding</keyword>
<evidence type="ECO:0000256" key="4">
    <source>
        <dbReference type="ARBA" id="ARBA00023125"/>
    </source>
</evidence>
<reference evidence="9 10" key="1">
    <citation type="submission" date="2016-03" db="EMBL/GenBank/DDBJ databases">
        <title>Draft genome sequence of the Fonsecaea monophora CBS 269.37.</title>
        <authorList>
            <person name="Bombassaro A."/>
            <person name="Vinicius W.A."/>
            <person name="De Hoog S."/>
            <person name="Sun J."/>
            <person name="Souza E.M."/>
            <person name="Raittz R.T."/>
            <person name="Costa F."/>
            <person name="Leao A.C."/>
            <person name="Tadra-Sfeir M.Z."/>
            <person name="Baura V."/>
            <person name="Balsanelli E."/>
            <person name="Pedrosa F.O."/>
            <person name="Moreno L.F."/>
            <person name="Steffens M.B."/>
            <person name="Xi L."/>
            <person name="Bocca A.L."/>
            <person name="Felipe M.S."/>
            <person name="Teixeira M."/>
            <person name="Telles Filho F.Q."/>
            <person name="Azevedo C.M."/>
            <person name="Gomes R."/>
            <person name="Vicente V.A."/>
        </authorList>
    </citation>
    <scope>NUCLEOTIDE SEQUENCE [LARGE SCALE GENOMIC DNA]</scope>
    <source>
        <strain evidence="9 10">CBS 269.37</strain>
    </source>
</reference>
<keyword evidence="2" id="KW-0479">Metal-binding</keyword>
<comment type="caution">
    <text evidence="9">The sequence shown here is derived from an EMBL/GenBank/DDBJ whole genome shotgun (WGS) entry which is preliminary data.</text>
</comment>
<dbReference type="AlphaFoldDB" id="A0A177ESZ6"/>
<evidence type="ECO:0000256" key="6">
    <source>
        <dbReference type="ARBA" id="ARBA00023242"/>
    </source>
</evidence>
<evidence type="ECO:0000256" key="5">
    <source>
        <dbReference type="ARBA" id="ARBA00023163"/>
    </source>
</evidence>
<organism evidence="9 10">
    <name type="scientific">Fonsecaea monophora</name>
    <dbReference type="NCBI Taxonomy" id="254056"/>
    <lineage>
        <taxon>Eukaryota</taxon>
        <taxon>Fungi</taxon>
        <taxon>Dikarya</taxon>
        <taxon>Ascomycota</taxon>
        <taxon>Pezizomycotina</taxon>
        <taxon>Eurotiomycetes</taxon>
        <taxon>Chaetothyriomycetidae</taxon>
        <taxon>Chaetothyriales</taxon>
        <taxon>Herpotrichiellaceae</taxon>
        <taxon>Fonsecaea</taxon>
    </lineage>
</organism>
<evidence type="ECO:0000259" key="8">
    <source>
        <dbReference type="PROSITE" id="PS50048"/>
    </source>
</evidence>
<evidence type="ECO:0000313" key="10">
    <source>
        <dbReference type="Proteomes" id="UP000077002"/>
    </source>
</evidence>
<dbReference type="Gene3D" id="4.10.240.10">
    <property type="entry name" value="Zn(2)-C6 fungal-type DNA-binding domain"/>
    <property type="match status" value="1"/>
</dbReference>
<feature type="domain" description="Zn(2)-C6 fungal-type" evidence="8">
    <location>
        <begin position="31"/>
        <end position="62"/>
    </location>
</feature>
<dbReference type="GeneID" id="34606401"/>
<dbReference type="InterPro" id="IPR050613">
    <property type="entry name" value="Sec_Metabolite_Reg"/>
</dbReference>
<dbReference type="InterPro" id="IPR036864">
    <property type="entry name" value="Zn2-C6_fun-type_DNA-bd_sf"/>
</dbReference>
<evidence type="ECO:0000256" key="3">
    <source>
        <dbReference type="ARBA" id="ARBA00023015"/>
    </source>
</evidence>
<evidence type="ECO:0000256" key="7">
    <source>
        <dbReference type="SAM" id="MobiDB-lite"/>
    </source>
</evidence>
<comment type="subcellular location">
    <subcellularLocation>
        <location evidence="1">Nucleus</location>
    </subcellularLocation>
</comment>
<keyword evidence="10" id="KW-1185">Reference proteome</keyword>